<proteinExistence type="predicted"/>
<evidence type="ECO:0000256" key="6">
    <source>
        <dbReference type="ARBA" id="ARBA00023136"/>
    </source>
</evidence>
<keyword evidence="5 7" id="KW-1133">Transmembrane helix</keyword>
<keyword evidence="4 7" id="KW-0812">Transmembrane</keyword>
<evidence type="ECO:0000256" key="5">
    <source>
        <dbReference type="ARBA" id="ARBA00022989"/>
    </source>
</evidence>
<feature type="transmembrane region" description="Helical" evidence="7">
    <location>
        <begin position="250"/>
        <end position="272"/>
    </location>
</feature>
<comment type="subcellular location">
    <subcellularLocation>
        <location evidence="1">Cell membrane</location>
        <topology evidence="1">Multi-pass membrane protein</topology>
    </subcellularLocation>
</comment>
<feature type="transmembrane region" description="Helical" evidence="7">
    <location>
        <begin position="12"/>
        <end position="31"/>
    </location>
</feature>
<dbReference type="PANTHER" id="PTHR23522">
    <property type="entry name" value="BLL5896 PROTEIN"/>
    <property type="match status" value="1"/>
</dbReference>
<feature type="transmembrane region" description="Helical" evidence="7">
    <location>
        <begin position="43"/>
        <end position="62"/>
    </location>
</feature>
<sequence length="347" mass="39384">MNIKFRLTVLNFFEFFIFGAWLISLGGYLGGQLNFTGAQIGKIFMTLGIASIIMPAIIGIIADKYLNAQKLLGIIHVLGAVLLYFLSQINNYDAFFWVMLAYLMLYMPTIGLANAVSYSILEDNNFDIVKVFPPIRVWGTVGFIVAMWAIDFLEWTQSPNQFYFAAVFSFLLGVYSFSLPNVPYTQEKSKSLTERLGLDAFALFKDYKMAVFFIFSMLLGVVLQISNAWASEFLRSFTDDFPDSFAVKHSNILISLSQISETIFILTIPFFLKRFGIKAVMLMSMFAWFLRFFLFGIGNPEGIGLIYLTVSMIVYGMAFDFFNISGSLFVEMETDHKFRSSAQGLFI</sequence>
<keyword evidence="3" id="KW-1003">Cell membrane</keyword>
<dbReference type="FunFam" id="1.20.1250.20:FF:000012">
    <property type="entry name" value="Nucleoside permease NupG"/>
    <property type="match status" value="1"/>
</dbReference>
<evidence type="ECO:0000313" key="8">
    <source>
        <dbReference type="EMBL" id="VAV86028.1"/>
    </source>
</evidence>
<feature type="transmembrane region" description="Helical" evidence="7">
    <location>
        <begin position="128"/>
        <end position="150"/>
    </location>
</feature>
<feature type="transmembrane region" description="Helical" evidence="7">
    <location>
        <begin position="210"/>
        <end position="230"/>
    </location>
</feature>
<dbReference type="SUPFAM" id="SSF103473">
    <property type="entry name" value="MFS general substrate transporter"/>
    <property type="match status" value="1"/>
</dbReference>
<evidence type="ECO:0000256" key="1">
    <source>
        <dbReference type="ARBA" id="ARBA00004651"/>
    </source>
</evidence>
<feature type="non-terminal residue" evidence="8">
    <location>
        <position position="347"/>
    </location>
</feature>
<dbReference type="InterPro" id="IPR004740">
    <property type="entry name" value="Nuc_H_symport"/>
</dbReference>
<evidence type="ECO:0000256" key="7">
    <source>
        <dbReference type="SAM" id="Phobius"/>
    </source>
</evidence>
<dbReference type="GO" id="GO:0005886">
    <property type="term" value="C:plasma membrane"/>
    <property type="evidence" value="ECO:0007669"/>
    <property type="project" value="UniProtKB-SubCell"/>
</dbReference>
<accession>A0A3B0RDB2</accession>
<organism evidence="8">
    <name type="scientific">hydrothermal vent metagenome</name>
    <dbReference type="NCBI Taxonomy" id="652676"/>
    <lineage>
        <taxon>unclassified sequences</taxon>
        <taxon>metagenomes</taxon>
        <taxon>ecological metagenomes</taxon>
    </lineage>
</organism>
<feature type="transmembrane region" description="Helical" evidence="7">
    <location>
        <begin position="162"/>
        <end position="182"/>
    </location>
</feature>
<reference evidence="8" key="1">
    <citation type="submission" date="2018-06" db="EMBL/GenBank/DDBJ databases">
        <authorList>
            <person name="Zhirakovskaya E."/>
        </authorList>
    </citation>
    <scope>NUCLEOTIDE SEQUENCE</scope>
</reference>
<protein>
    <submittedName>
        <fullName evidence="8">Nucleoside permease NupG</fullName>
    </submittedName>
</protein>
<feature type="transmembrane region" description="Helical" evidence="7">
    <location>
        <begin position="304"/>
        <end position="330"/>
    </location>
</feature>
<evidence type="ECO:0000256" key="3">
    <source>
        <dbReference type="ARBA" id="ARBA00022475"/>
    </source>
</evidence>
<keyword evidence="6 7" id="KW-0472">Membrane</keyword>
<dbReference type="GO" id="GO:0015212">
    <property type="term" value="F:cytidine transmembrane transporter activity"/>
    <property type="evidence" value="ECO:0007669"/>
    <property type="project" value="TreeGrafter"/>
</dbReference>
<dbReference type="Pfam" id="PF03825">
    <property type="entry name" value="Nuc_H_symport"/>
    <property type="match status" value="1"/>
</dbReference>
<feature type="transmembrane region" description="Helical" evidence="7">
    <location>
        <begin position="279"/>
        <end position="298"/>
    </location>
</feature>
<feature type="transmembrane region" description="Helical" evidence="7">
    <location>
        <begin position="95"/>
        <end position="116"/>
    </location>
</feature>
<feature type="transmembrane region" description="Helical" evidence="7">
    <location>
        <begin position="71"/>
        <end position="89"/>
    </location>
</feature>
<dbReference type="PANTHER" id="PTHR23522:SF4">
    <property type="entry name" value="NUCLEOSIDE PERMEASE NUPG-RELATED"/>
    <property type="match status" value="1"/>
</dbReference>
<name>A0A3B0RDB2_9ZZZZ</name>
<keyword evidence="2" id="KW-0813">Transport</keyword>
<dbReference type="AlphaFoldDB" id="A0A3B0RDB2"/>
<evidence type="ECO:0000256" key="2">
    <source>
        <dbReference type="ARBA" id="ARBA00022448"/>
    </source>
</evidence>
<evidence type="ECO:0000256" key="4">
    <source>
        <dbReference type="ARBA" id="ARBA00022692"/>
    </source>
</evidence>
<dbReference type="GO" id="GO:0015213">
    <property type="term" value="F:uridine transmembrane transporter activity"/>
    <property type="evidence" value="ECO:0007669"/>
    <property type="project" value="TreeGrafter"/>
</dbReference>
<dbReference type="Gene3D" id="1.20.1250.20">
    <property type="entry name" value="MFS general substrate transporter like domains"/>
    <property type="match status" value="2"/>
</dbReference>
<dbReference type="InterPro" id="IPR036259">
    <property type="entry name" value="MFS_trans_sf"/>
</dbReference>
<gene>
    <name evidence="8" type="ORF">MNBD_BACTEROID02-1181</name>
</gene>
<dbReference type="EMBL" id="UOEB01000277">
    <property type="protein sequence ID" value="VAV86028.1"/>
    <property type="molecule type" value="Genomic_DNA"/>
</dbReference>